<keyword evidence="8" id="KW-0238">DNA-binding</keyword>
<protein>
    <recommendedName>
        <fullName evidence="14">C2H2-type domain-containing protein</fullName>
    </recommendedName>
</protein>
<evidence type="ECO:0000256" key="6">
    <source>
        <dbReference type="ARBA" id="ARBA00022833"/>
    </source>
</evidence>
<evidence type="ECO:0000256" key="9">
    <source>
        <dbReference type="ARBA" id="ARBA00023163"/>
    </source>
</evidence>
<dbReference type="InterPro" id="IPR036236">
    <property type="entry name" value="Znf_C2H2_sf"/>
</dbReference>
<feature type="region of interest" description="Disordered" evidence="12">
    <location>
        <begin position="62"/>
        <end position="85"/>
    </location>
</feature>
<keyword evidence="4" id="KW-0677">Repeat</keyword>
<evidence type="ECO:0000256" key="3">
    <source>
        <dbReference type="ARBA" id="ARBA00022723"/>
    </source>
</evidence>
<name>A0A3Q3VKV9_MOLML</name>
<dbReference type="PANTHER" id="PTHR24408">
    <property type="entry name" value="ZINC FINGER PROTEIN"/>
    <property type="match status" value="1"/>
</dbReference>
<evidence type="ECO:0000256" key="11">
    <source>
        <dbReference type="PROSITE-ProRule" id="PRU00042"/>
    </source>
</evidence>
<dbReference type="FunFam" id="3.30.160.60:FF:001156">
    <property type="entry name" value="Zinc finger protein 407"/>
    <property type="match status" value="1"/>
</dbReference>
<evidence type="ECO:0000259" key="14">
    <source>
        <dbReference type="PROSITE" id="PS50157"/>
    </source>
</evidence>
<keyword evidence="13" id="KW-1133">Transmembrane helix</keyword>
<reference evidence="15" key="2">
    <citation type="submission" date="2025-09" db="UniProtKB">
        <authorList>
            <consortium name="Ensembl"/>
        </authorList>
    </citation>
    <scope>IDENTIFICATION</scope>
</reference>
<evidence type="ECO:0000256" key="13">
    <source>
        <dbReference type="SAM" id="Phobius"/>
    </source>
</evidence>
<keyword evidence="13" id="KW-0812">Transmembrane</keyword>
<evidence type="ECO:0000256" key="8">
    <source>
        <dbReference type="ARBA" id="ARBA00023125"/>
    </source>
</evidence>
<reference evidence="15" key="1">
    <citation type="submission" date="2025-08" db="UniProtKB">
        <authorList>
            <consortium name="Ensembl"/>
        </authorList>
    </citation>
    <scope>IDENTIFICATION</scope>
</reference>
<dbReference type="GO" id="GO:0000981">
    <property type="term" value="F:DNA-binding transcription factor activity, RNA polymerase II-specific"/>
    <property type="evidence" value="ECO:0007669"/>
    <property type="project" value="TreeGrafter"/>
</dbReference>
<proteinExistence type="inferred from homology"/>
<evidence type="ECO:0000256" key="7">
    <source>
        <dbReference type="ARBA" id="ARBA00023015"/>
    </source>
</evidence>
<feature type="domain" description="C2H2-type" evidence="14">
    <location>
        <begin position="191"/>
        <end position="218"/>
    </location>
</feature>
<dbReference type="STRING" id="94237.ENSMMOP00000000878"/>
<evidence type="ECO:0000256" key="12">
    <source>
        <dbReference type="SAM" id="MobiDB-lite"/>
    </source>
</evidence>
<keyword evidence="16" id="KW-1185">Reference proteome</keyword>
<dbReference type="PANTHER" id="PTHR24408:SF58">
    <property type="entry name" value="TRANSCRIPTION FACTOR (TFIIIA), PUTATIVE (AFU_ORTHOLOGUE AFUA_1G05150)-RELATED"/>
    <property type="match status" value="1"/>
</dbReference>
<dbReference type="Gene3D" id="3.30.160.60">
    <property type="entry name" value="Classic Zinc Finger"/>
    <property type="match status" value="2"/>
</dbReference>
<keyword evidence="6" id="KW-0862">Zinc</keyword>
<evidence type="ECO:0000313" key="16">
    <source>
        <dbReference type="Proteomes" id="UP000261620"/>
    </source>
</evidence>
<keyword evidence="5 11" id="KW-0863">Zinc-finger</keyword>
<keyword evidence="7" id="KW-0805">Transcription regulation</keyword>
<dbReference type="Ensembl" id="ENSMMOT00000000892.1">
    <property type="protein sequence ID" value="ENSMMOP00000000878.1"/>
    <property type="gene ID" value="ENSMMOG00000000741.1"/>
</dbReference>
<evidence type="ECO:0000256" key="10">
    <source>
        <dbReference type="ARBA" id="ARBA00023242"/>
    </source>
</evidence>
<dbReference type="GO" id="GO:0005634">
    <property type="term" value="C:nucleus"/>
    <property type="evidence" value="ECO:0007669"/>
    <property type="project" value="UniProtKB-SubCell"/>
</dbReference>
<evidence type="ECO:0000256" key="5">
    <source>
        <dbReference type="ARBA" id="ARBA00022771"/>
    </source>
</evidence>
<dbReference type="GO" id="GO:0008270">
    <property type="term" value="F:zinc ion binding"/>
    <property type="evidence" value="ECO:0007669"/>
    <property type="project" value="UniProtKB-KW"/>
</dbReference>
<dbReference type="PROSITE" id="PS00028">
    <property type="entry name" value="ZINC_FINGER_C2H2_1"/>
    <property type="match status" value="1"/>
</dbReference>
<dbReference type="GO" id="GO:0043565">
    <property type="term" value="F:sequence-specific DNA binding"/>
    <property type="evidence" value="ECO:0007669"/>
    <property type="project" value="TreeGrafter"/>
</dbReference>
<comment type="similarity">
    <text evidence="2">Belongs to the krueppel C2H2-type zinc-finger protein family.</text>
</comment>
<dbReference type="Proteomes" id="UP000261620">
    <property type="component" value="Unplaced"/>
</dbReference>
<dbReference type="Pfam" id="PF00096">
    <property type="entry name" value="zf-C2H2"/>
    <property type="match status" value="1"/>
</dbReference>
<dbReference type="SMART" id="SM00355">
    <property type="entry name" value="ZnF_C2H2"/>
    <property type="match status" value="2"/>
</dbReference>
<dbReference type="PROSITE" id="PS50157">
    <property type="entry name" value="ZINC_FINGER_C2H2_2"/>
    <property type="match status" value="1"/>
</dbReference>
<keyword evidence="10" id="KW-0539">Nucleus</keyword>
<evidence type="ECO:0000256" key="4">
    <source>
        <dbReference type="ARBA" id="ARBA00022737"/>
    </source>
</evidence>
<organism evidence="15 16">
    <name type="scientific">Mola mola</name>
    <name type="common">Ocean sunfish</name>
    <name type="synonym">Tetraodon mola</name>
    <dbReference type="NCBI Taxonomy" id="94237"/>
    <lineage>
        <taxon>Eukaryota</taxon>
        <taxon>Metazoa</taxon>
        <taxon>Chordata</taxon>
        <taxon>Craniata</taxon>
        <taxon>Vertebrata</taxon>
        <taxon>Euteleostomi</taxon>
        <taxon>Actinopterygii</taxon>
        <taxon>Neopterygii</taxon>
        <taxon>Teleostei</taxon>
        <taxon>Neoteleostei</taxon>
        <taxon>Acanthomorphata</taxon>
        <taxon>Eupercaria</taxon>
        <taxon>Tetraodontiformes</taxon>
        <taxon>Molidae</taxon>
        <taxon>Mola</taxon>
    </lineage>
</organism>
<keyword evidence="3" id="KW-0479">Metal-binding</keyword>
<accession>A0A3Q3VKV9</accession>
<comment type="subcellular location">
    <subcellularLocation>
        <location evidence="1">Nucleus</location>
    </subcellularLocation>
</comment>
<dbReference type="InterPro" id="IPR013087">
    <property type="entry name" value="Znf_C2H2_type"/>
</dbReference>
<evidence type="ECO:0000256" key="2">
    <source>
        <dbReference type="ARBA" id="ARBA00006991"/>
    </source>
</evidence>
<evidence type="ECO:0000313" key="15">
    <source>
        <dbReference type="Ensembl" id="ENSMMOP00000000878.1"/>
    </source>
</evidence>
<feature type="transmembrane region" description="Helical" evidence="13">
    <location>
        <begin position="12"/>
        <end position="32"/>
    </location>
</feature>
<dbReference type="SUPFAM" id="SSF57667">
    <property type="entry name" value="beta-beta-alpha zinc fingers"/>
    <property type="match status" value="1"/>
</dbReference>
<keyword evidence="13" id="KW-0472">Membrane</keyword>
<evidence type="ECO:0000256" key="1">
    <source>
        <dbReference type="ARBA" id="ARBA00004123"/>
    </source>
</evidence>
<dbReference type="AlphaFoldDB" id="A0A3Q3VKV9"/>
<sequence>MFLQSLGKYLEYPICVISIFIKLALYFCVLLLDISTKPAEYLVSYRSDEQEKWVAFGQRDTSRNGLGDSERQHEASQSVAEANKRKINSGNKYGTDHFDEAKTRHWIEETNVKDIKSDVKEPSTSRAEVIHTIGSVEGENHITTLTVCPCGPDSVQAPISSTLSVFIPSTFSASMPTNITAQLSAPVHHPFQCSLCNRSFSQKGSLNRHMRSHLGIRPFPCPCCPMTFSRQYRVMEHMRLVFQSVVRVEEQVLVSVSRFPVDFNVEPSVLLKVYRTVQEKQPVLFHVLPCEFDVAVY</sequence>
<keyword evidence="9" id="KW-0804">Transcription</keyword>